<dbReference type="AlphaFoldDB" id="A0A225W4N7"/>
<dbReference type="Proteomes" id="UP000198211">
    <property type="component" value="Unassembled WGS sequence"/>
</dbReference>
<gene>
    <name evidence="1" type="ORF">PHMEG_00015113</name>
</gene>
<protein>
    <submittedName>
        <fullName evidence="1">Ribosomal protein</fullName>
    </submittedName>
</protein>
<evidence type="ECO:0000313" key="2">
    <source>
        <dbReference type="Proteomes" id="UP000198211"/>
    </source>
</evidence>
<dbReference type="PANTHER" id="PTHR47150:SF5">
    <property type="entry name" value="OS07G0546750 PROTEIN"/>
    <property type="match status" value="1"/>
</dbReference>
<organism evidence="1 2">
    <name type="scientific">Phytophthora megakarya</name>
    <dbReference type="NCBI Taxonomy" id="4795"/>
    <lineage>
        <taxon>Eukaryota</taxon>
        <taxon>Sar</taxon>
        <taxon>Stramenopiles</taxon>
        <taxon>Oomycota</taxon>
        <taxon>Peronosporomycetes</taxon>
        <taxon>Peronosporales</taxon>
        <taxon>Peronosporaceae</taxon>
        <taxon>Phytophthora</taxon>
    </lineage>
</organism>
<proteinExistence type="predicted"/>
<dbReference type="Pfam" id="PF04827">
    <property type="entry name" value="Plant_tran"/>
    <property type="match status" value="1"/>
</dbReference>
<sequence length="314" mass="36244">MVTSPKGYMCSEDQTITYRLLLRNGRTSGFNEIYHRWELTIPGRAPNKKRDASGRHTRLLEQYFGPDPVYNARDVRTRFRMTQRLFLRILQGVVETDSYFVQRRDATGKRGIFILLKVTAALRQLAYSVAADSIDENLELSASTALECVKRFCHAVIHCIGEEYLRPPNQLEMQTFLDQNAHRGFVGMIGSVDCMHWQWRICLSGLAGQYKAVADYNLRIWHRNFGSPGSLNDINVLDQSNLFEDFLQGNAPRVEYTVNGNQYYTPYLLADGIYPEWVVFVKSIERPRRKKHKHVKRPVARMSNIVLVFTSGVE</sequence>
<keyword evidence="1" id="KW-0689">Ribosomal protein</keyword>
<reference evidence="2" key="1">
    <citation type="submission" date="2017-03" db="EMBL/GenBank/DDBJ databases">
        <title>Phytopthora megakarya and P. palmivora, two closely related causual agents of cacao black pod achieved similar genome size and gene model numbers by different mechanisms.</title>
        <authorList>
            <person name="Ali S."/>
            <person name="Shao J."/>
            <person name="Larry D.J."/>
            <person name="Kronmiller B."/>
            <person name="Shen D."/>
            <person name="Strem M.D."/>
            <person name="Melnick R.L."/>
            <person name="Guiltinan M.J."/>
            <person name="Tyler B.M."/>
            <person name="Meinhardt L.W."/>
            <person name="Bailey B.A."/>
        </authorList>
    </citation>
    <scope>NUCLEOTIDE SEQUENCE [LARGE SCALE GENOMIC DNA]</scope>
    <source>
        <strain evidence="2">zdho120</strain>
    </source>
</reference>
<name>A0A225W4N7_9STRA</name>
<accession>A0A225W4N7</accession>
<dbReference type="EMBL" id="NBNE01002020">
    <property type="protein sequence ID" value="OWZ11810.1"/>
    <property type="molecule type" value="Genomic_DNA"/>
</dbReference>
<evidence type="ECO:0000313" key="1">
    <source>
        <dbReference type="EMBL" id="OWZ11810.1"/>
    </source>
</evidence>
<comment type="caution">
    <text evidence="1">The sequence shown here is derived from an EMBL/GenBank/DDBJ whole genome shotgun (WGS) entry which is preliminary data.</text>
</comment>
<dbReference type="STRING" id="4795.A0A225W4N7"/>
<dbReference type="OrthoDB" id="160628at2759"/>
<dbReference type="PANTHER" id="PTHR47150">
    <property type="entry name" value="OS12G0169200 PROTEIN"/>
    <property type="match status" value="1"/>
</dbReference>
<keyword evidence="1" id="KW-0687">Ribonucleoprotein</keyword>
<keyword evidence="2" id="KW-1185">Reference proteome</keyword>
<dbReference type="GO" id="GO:0005840">
    <property type="term" value="C:ribosome"/>
    <property type="evidence" value="ECO:0007669"/>
    <property type="project" value="UniProtKB-KW"/>
</dbReference>
<dbReference type="InterPro" id="IPR006912">
    <property type="entry name" value="Harbinger_derived_prot"/>
</dbReference>